<evidence type="ECO:0000313" key="2">
    <source>
        <dbReference type="Proteomes" id="UP001221142"/>
    </source>
</evidence>
<comment type="caution">
    <text evidence="1">The sequence shown here is derived from an EMBL/GenBank/DDBJ whole genome shotgun (WGS) entry which is preliminary data.</text>
</comment>
<name>A0AAD7B5M1_9AGAR</name>
<proteinExistence type="predicted"/>
<reference evidence="1" key="1">
    <citation type="submission" date="2023-03" db="EMBL/GenBank/DDBJ databases">
        <title>Massive genome expansion in bonnet fungi (Mycena s.s.) driven by repeated elements and novel gene families across ecological guilds.</title>
        <authorList>
            <consortium name="Lawrence Berkeley National Laboratory"/>
            <person name="Harder C.B."/>
            <person name="Miyauchi S."/>
            <person name="Viragh M."/>
            <person name="Kuo A."/>
            <person name="Thoen E."/>
            <person name="Andreopoulos B."/>
            <person name="Lu D."/>
            <person name="Skrede I."/>
            <person name="Drula E."/>
            <person name="Henrissat B."/>
            <person name="Morin E."/>
            <person name="Kohler A."/>
            <person name="Barry K."/>
            <person name="LaButti K."/>
            <person name="Morin E."/>
            <person name="Salamov A."/>
            <person name="Lipzen A."/>
            <person name="Mereny Z."/>
            <person name="Hegedus B."/>
            <person name="Baldrian P."/>
            <person name="Stursova M."/>
            <person name="Weitz H."/>
            <person name="Taylor A."/>
            <person name="Grigoriev I.V."/>
            <person name="Nagy L.G."/>
            <person name="Martin F."/>
            <person name="Kauserud H."/>
        </authorList>
    </citation>
    <scope>NUCLEOTIDE SEQUENCE</scope>
    <source>
        <strain evidence="1">9284</strain>
    </source>
</reference>
<dbReference type="Proteomes" id="UP001221142">
    <property type="component" value="Unassembled WGS sequence"/>
</dbReference>
<protein>
    <submittedName>
        <fullName evidence="1">Uncharacterized protein</fullName>
    </submittedName>
</protein>
<gene>
    <name evidence="1" type="ORF">FB45DRAFT_1037640</name>
</gene>
<dbReference type="EMBL" id="JARKIF010000033">
    <property type="protein sequence ID" value="KAJ7611310.1"/>
    <property type="molecule type" value="Genomic_DNA"/>
</dbReference>
<accession>A0AAD7B5M1</accession>
<organism evidence="1 2">
    <name type="scientific">Roridomyces roridus</name>
    <dbReference type="NCBI Taxonomy" id="1738132"/>
    <lineage>
        <taxon>Eukaryota</taxon>
        <taxon>Fungi</taxon>
        <taxon>Dikarya</taxon>
        <taxon>Basidiomycota</taxon>
        <taxon>Agaricomycotina</taxon>
        <taxon>Agaricomycetes</taxon>
        <taxon>Agaricomycetidae</taxon>
        <taxon>Agaricales</taxon>
        <taxon>Marasmiineae</taxon>
        <taxon>Mycenaceae</taxon>
        <taxon>Roridomyces</taxon>
    </lineage>
</organism>
<sequence>MRISIAMLLADDEPAPSFSMAELNADRSPLLPISNYYSEPRHHSHEEASISSLIDGTNALGPSLDASSTWESPPSYLIDVSSTMQICMPPPPRMAVYSFDSDLPPFSTISPFLACPPIPSSTPSRDVALTTLTSWKPELACTESVAKTAGGLLVEDMQCYAAGVKDRLLAALQSQKQFSRECDAAFLETRWMHDWASCVHLPRPLSPEKVSRDAILELERQCEWVKCRM</sequence>
<keyword evidence="2" id="KW-1185">Reference proteome</keyword>
<dbReference type="AlphaFoldDB" id="A0AAD7B5M1"/>
<evidence type="ECO:0000313" key="1">
    <source>
        <dbReference type="EMBL" id="KAJ7611310.1"/>
    </source>
</evidence>